<name>A0AAW0TNK5_SCYPA</name>
<keyword evidence="2" id="KW-1185">Reference proteome</keyword>
<gene>
    <name evidence="1" type="ORF">O3P69_020707</name>
</gene>
<sequence>MKEAKQLDDEEFQLPPVGELPTLESILKEDGLDLAYPMPPQPKIHGSKRETEELLFSNECEDNISQPSTCARKNKTLHLHQLCHICA</sequence>
<comment type="caution">
    <text evidence="1">The sequence shown here is derived from an EMBL/GenBank/DDBJ whole genome shotgun (WGS) entry which is preliminary data.</text>
</comment>
<dbReference type="EMBL" id="JARAKH010000028">
    <property type="protein sequence ID" value="KAK8388929.1"/>
    <property type="molecule type" value="Genomic_DNA"/>
</dbReference>
<organism evidence="1 2">
    <name type="scientific">Scylla paramamosain</name>
    <name type="common">Mud crab</name>
    <dbReference type="NCBI Taxonomy" id="85552"/>
    <lineage>
        <taxon>Eukaryota</taxon>
        <taxon>Metazoa</taxon>
        <taxon>Ecdysozoa</taxon>
        <taxon>Arthropoda</taxon>
        <taxon>Crustacea</taxon>
        <taxon>Multicrustacea</taxon>
        <taxon>Malacostraca</taxon>
        <taxon>Eumalacostraca</taxon>
        <taxon>Eucarida</taxon>
        <taxon>Decapoda</taxon>
        <taxon>Pleocyemata</taxon>
        <taxon>Brachyura</taxon>
        <taxon>Eubrachyura</taxon>
        <taxon>Portunoidea</taxon>
        <taxon>Portunidae</taxon>
        <taxon>Portuninae</taxon>
        <taxon>Scylla</taxon>
    </lineage>
</organism>
<evidence type="ECO:0000313" key="1">
    <source>
        <dbReference type="EMBL" id="KAK8388929.1"/>
    </source>
</evidence>
<dbReference type="AlphaFoldDB" id="A0AAW0TNK5"/>
<dbReference type="Proteomes" id="UP001487740">
    <property type="component" value="Unassembled WGS sequence"/>
</dbReference>
<evidence type="ECO:0000313" key="2">
    <source>
        <dbReference type="Proteomes" id="UP001487740"/>
    </source>
</evidence>
<proteinExistence type="predicted"/>
<accession>A0AAW0TNK5</accession>
<protein>
    <submittedName>
        <fullName evidence="1">Uncharacterized protein</fullName>
    </submittedName>
</protein>
<reference evidence="1 2" key="1">
    <citation type="submission" date="2023-03" db="EMBL/GenBank/DDBJ databases">
        <title>High-quality genome of Scylla paramamosain provides insights in environmental adaptation.</title>
        <authorList>
            <person name="Zhang L."/>
        </authorList>
    </citation>
    <scope>NUCLEOTIDE SEQUENCE [LARGE SCALE GENOMIC DNA]</scope>
    <source>
        <strain evidence="1">LZ_2023a</strain>
        <tissue evidence="1">Muscle</tissue>
    </source>
</reference>